<dbReference type="EMBL" id="CP040896">
    <property type="protein sequence ID" value="QDA59332.1"/>
    <property type="molecule type" value="Genomic_DNA"/>
</dbReference>
<dbReference type="AlphaFoldDB" id="A0A5B7ZZP1"/>
<keyword evidence="1" id="KW-0472">Membrane</keyword>
<evidence type="ECO:0008006" key="4">
    <source>
        <dbReference type="Google" id="ProtNLM"/>
    </source>
</evidence>
<feature type="transmembrane region" description="Helical" evidence="1">
    <location>
        <begin position="115"/>
        <end position="138"/>
    </location>
</feature>
<keyword evidence="1" id="KW-0812">Transmembrane</keyword>
<accession>A0A5B7ZZP1</accession>
<organism evidence="2 3">
    <name type="scientific">Hymenobacter jejuensis</name>
    <dbReference type="NCBI Taxonomy" id="2502781"/>
    <lineage>
        <taxon>Bacteria</taxon>
        <taxon>Pseudomonadati</taxon>
        <taxon>Bacteroidota</taxon>
        <taxon>Cytophagia</taxon>
        <taxon>Cytophagales</taxon>
        <taxon>Hymenobacteraceae</taxon>
        <taxon>Hymenobacter</taxon>
    </lineage>
</organism>
<feature type="transmembrane region" description="Helical" evidence="1">
    <location>
        <begin position="35"/>
        <end position="57"/>
    </location>
</feature>
<feature type="transmembrane region" description="Helical" evidence="1">
    <location>
        <begin position="348"/>
        <end position="368"/>
    </location>
</feature>
<dbReference type="Proteomes" id="UP000305398">
    <property type="component" value="Chromosome"/>
</dbReference>
<reference evidence="2 3" key="1">
    <citation type="submission" date="2019-06" db="EMBL/GenBank/DDBJ databases">
        <authorList>
            <person name="Srinivasan S."/>
        </authorList>
    </citation>
    <scope>NUCLEOTIDE SEQUENCE [LARGE SCALE GENOMIC DNA]</scope>
    <source>
        <strain evidence="2 3">17J68-5</strain>
    </source>
</reference>
<dbReference type="OrthoDB" id="3862418at2"/>
<feature type="transmembrane region" description="Helical" evidence="1">
    <location>
        <begin position="380"/>
        <end position="402"/>
    </location>
</feature>
<feature type="transmembrane region" description="Helical" evidence="1">
    <location>
        <begin position="183"/>
        <end position="199"/>
    </location>
</feature>
<evidence type="ECO:0000313" key="2">
    <source>
        <dbReference type="EMBL" id="QDA59332.1"/>
    </source>
</evidence>
<proteinExistence type="predicted"/>
<dbReference type="RefSeq" id="WP_139514514.1">
    <property type="nucleotide sequence ID" value="NZ_CP040896.1"/>
</dbReference>
<feature type="transmembrane region" description="Helical" evidence="1">
    <location>
        <begin position="159"/>
        <end position="177"/>
    </location>
</feature>
<sequence length="454" mass="50740">MELQDLFLTPFYLGIFYAIAFAVRKKATNAFTRKYFIPALTAKFIGAIALGLIYQFYYHGGDTYNYFNHVKVIYNAFTTSPSVGLKLIFSHGEYDPATANYAAQMEWYGAPKEFSVIRIAAICGLFCFNTYTVIGLMFAGLSFSGMWAMFLTFVKIKPLIYKNLATAVFFIPSVFFWGSGLMKDSLCMGALGWLFYAFYQGAIQKKRPTQSLIIGFLAAYLLFAVKVYILLSFLPPALLWVFNENSQRIKDPTIRMLAKPILLGLGGAVAFFATTRLTAGDAQYDVTKIGERSKITADYLYQVSMNEGGSAYHIGELDGTLTGMAKLAPQAIIVSLFRPFLFEARNPVMLLSAIEATFFLFFTLRIFWRVGVGKTLRYISSTPVLSLCFVFSLIFAVAVGVSTSNFGTLVRYKIPLIPFYVSGLYILENISIPKKTKRPSRRVVASRPQLTPAS</sequence>
<evidence type="ECO:0000256" key="1">
    <source>
        <dbReference type="SAM" id="Phobius"/>
    </source>
</evidence>
<evidence type="ECO:0000313" key="3">
    <source>
        <dbReference type="Proteomes" id="UP000305398"/>
    </source>
</evidence>
<name>A0A5B7ZZP1_9BACT</name>
<keyword evidence="3" id="KW-1185">Reference proteome</keyword>
<feature type="transmembrane region" description="Helical" evidence="1">
    <location>
        <begin position="6"/>
        <end position="23"/>
    </location>
</feature>
<protein>
    <recommendedName>
        <fullName evidence="4">Glycosyltransferase RgtA/B/C/D-like domain-containing protein</fullName>
    </recommendedName>
</protein>
<feature type="transmembrane region" description="Helical" evidence="1">
    <location>
        <begin position="211"/>
        <end position="234"/>
    </location>
</feature>
<keyword evidence="1" id="KW-1133">Transmembrane helix</keyword>
<gene>
    <name evidence="2" type="ORF">FHG12_04090</name>
</gene>
<dbReference type="KEGG" id="hyj:FHG12_04090"/>